<gene>
    <name evidence="3" type="ORF">M0813_03032</name>
</gene>
<feature type="compositionally biased region" description="Acidic residues" evidence="1">
    <location>
        <begin position="671"/>
        <end position="684"/>
    </location>
</feature>
<dbReference type="InterPro" id="IPR052085">
    <property type="entry name" value="WD-SAM-U-box"/>
</dbReference>
<feature type="domain" description="U-box" evidence="2">
    <location>
        <begin position="701"/>
        <end position="774"/>
    </location>
</feature>
<feature type="region of interest" description="Disordered" evidence="1">
    <location>
        <begin position="133"/>
        <end position="186"/>
    </location>
</feature>
<dbReference type="SMART" id="SM00504">
    <property type="entry name" value="Ubox"/>
    <property type="match status" value="1"/>
</dbReference>
<dbReference type="GO" id="GO:0016740">
    <property type="term" value="F:transferase activity"/>
    <property type="evidence" value="ECO:0007669"/>
    <property type="project" value="UniProtKB-KW"/>
</dbReference>
<dbReference type="PANTHER" id="PTHR46573">
    <property type="entry name" value="WD REPEAT, SAM AND U-BOX DOMAIN-CONTAINING PROTEIN 1"/>
    <property type="match status" value="1"/>
</dbReference>
<dbReference type="SUPFAM" id="SSF57850">
    <property type="entry name" value="RING/U-box"/>
    <property type="match status" value="1"/>
</dbReference>
<protein>
    <submittedName>
        <fullName evidence="3">Ring-type e3 ubiquitin transferase</fullName>
    </submittedName>
</protein>
<organism evidence="3 4">
    <name type="scientific">Anaeramoeba flamelloides</name>
    <dbReference type="NCBI Taxonomy" id="1746091"/>
    <lineage>
        <taxon>Eukaryota</taxon>
        <taxon>Metamonada</taxon>
        <taxon>Anaeramoebidae</taxon>
        <taxon>Anaeramoeba</taxon>
    </lineage>
</organism>
<keyword evidence="3" id="KW-0808">Transferase</keyword>
<comment type="caution">
    <text evidence="3">The sequence shown here is derived from an EMBL/GenBank/DDBJ whole genome shotgun (WGS) entry which is preliminary data.</text>
</comment>
<proteinExistence type="predicted"/>
<evidence type="ECO:0000256" key="1">
    <source>
        <dbReference type="SAM" id="MobiDB-lite"/>
    </source>
</evidence>
<name>A0ABQ8YCD8_9EUKA</name>
<feature type="region of interest" description="Disordered" evidence="1">
    <location>
        <begin position="230"/>
        <end position="267"/>
    </location>
</feature>
<feature type="compositionally biased region" description="Basic and acidic residues" evidence="1">
    <location>
        <begin position="316"/>
        <end position="339"/>
    </location>
</feature>
<evidence type="ECO:0000313" key="3">
    <source>
        <dbReference type="EMBL" id="KAJ6242232.1"/>
    </source>
</evidence>
<dbReference type="Gene3D" id="3.30.40.10">
    <property type="entry name" value="Zinc/RING finger domain, C3HC4 (zinc finger)"/>
    <property type="match status" value="1"/>
</dbReference>
<sequence>MTQPFRIYSIVEGSKLVVPVHSPDKMTIGDLIKEIQIRNIFDSVKIEALQTVKQSAFLYKGDLVSSVLKNEETIQAITKELLELQMKLVKENKVSLFPKGEPNFNSTFSYQDEKYSLLKKPLIPKFVNPLSSSFSDSGSDSTHNYPSSFKHDRHSNSEFEIDQRDYKDQDQLKKNDPKQNVLSFGKSDEILKEKEIEIEEITRQKEKENEDGNGKTISPLIFRTRETNEIQKQSTNQNQNQSQKKIDNNNPNLINNKVTKTKSPLIFRPIKTNEIQNELTNQNPNQSQTKIDNNNPNQSNNRTTKTKSPLIFRPIQETKNKIQEETPKQEITNEKDQKQNKNSGKQLNFISKSQDNTRQFSVQNNGNNGKPQLQKNNFSQNLQFKKKEREIPIPISNQTTKNEELKQEIPLRKDLKQSQIQNKIIEENLKNNTKIVSPLIFRPKETNEIQKQLTNQNQNQSQTKIDNNNPNQINNKATKTKSPLIFRPIQETKNNIQEETPKQEITNEKDQKQNKNSGKQLNFISKSQDNTRQFSVQNNGNNGKSQLQKNNFSQNLQLKKKENENENENTNPNLQQIPAITELKQETFGPILQKPVQSIFQKKNNLSTEYNKPQINIPSISNSNQPILITGKLKPDVASNKSNILEQNSQFNQISTTNIDSQKEMIEEIDFSDQESEDENEDDNIQNQQQQEEEEKTDSEEPPEDFLCPITQELFREPVNTPYGHTFEKEEIIQHINKKGNCPLTRKPLKVEDLVPSLLIKSFVKKWLEAHPDYLGSNSESDVSDNQETIMNNPKQIETIPLNSGIVNENNNQKKKRILVNLFPKKGKKSKQVLLIIEGRVLSFANHENNLISCDINEIEIIKKRKLKINLKISKKEQYLFQFGNKDQHTDFLEYLGNIDVQGQREHQVLSGFVLKSNGEVITTLVIELTRNKLRLTQKDTDPIITELDSIIISRDSGYSSTVSIYFVGFHQMMHIAFNSILEAKKFRNHYYLFNNILPPHKMKTFYVKTLSNNKKQNNNRGGRNVENSEEDDDDVIKIVLEDGKCTVKTHSKQKITCFASEIQHFLHQKNERLSKLKIKQHSFLLQFKDKEDRLNFVSSIKSEYFIENIKKNNQISTKIQIVTDNGVSLGEDKIVIQKNKIIVCQDGKPKISSTFDNIAIDINANNMLFVTLFIPSIWKLIKFLTPTRQTSFFFAKTSSFGKSFHHNNFCVNVKKSFLWKPKQSENVFFSLEKDRLAFLLIERKDFPKKEVLLTDITDCHLFNNSQDIIVLSCKKKKEIHIHFSSKKHPLIFHEYFDQLKNY</sequence>
<evidence type="ECO:0000259" key="2">
    <source>
        <dbReference type="PROSITE" id="PS51698"/>
    </source>
</evidence>
<dbReference type="InterPro" id="IPR013083">
    <property type="entry name" value="Znf_RING/FYVE/PHD"/>
</dbReference>
<keyword evidence="4" id="KW-1185">Reference proteome</keyword>
<feature type="region of interest" description="Disordered" evidence="1">
    <location>
        <begin position="453"/>
        <end position="520"/>
    </location>
</feature>
<dbReference type="EMBL" id="JAOAOG010000180">
    <property type="protein sequence ID" value="KAJ6242232.1"/>
    <property type="molecule type" value="Genomic_DNA"/>
</dbReference>
<dbReference type="InterPro" id="IPR003613">
    <property type="entry name" value="Ubox_domain"/>
</dbReference>
<feature type="compositionally biased region" description="Low complexity" evidence="1">
    <location>
        <begin position="230"/>
        <end position="256"/>
    </location>
</feature>
<dbReference type="PROSITE" id="PS51698">
    <property type="entry name" value="U_BOX"/>
    <property type="match status" value="1"/>
</dbReference>
<dbReference type="Pfam" id="PF04564">
    <property type="entry name" value="U-box"/>
    <property type="match status" value="1"/>
</dbReference>
<dbReference type="Proteomes" id="UP001150062">
    <property type="component" value="Unassembled WGS sequence"/>
</dbReference>
<feature type="compositionally biased region" description="Basic and acidic residues" evidence="1">
    <location>
        <begin position="154"/>
        <end position="177"/>
    </location>
</feature>
<feature type="compositionally biased region" description="Acidic residues" evidence="1">
    <location>
        <begin position="691"/>
        <end position="704"/>
    </location>
</feature>
<feature type="region of interest" description="Disordered" evidence="1">
    <location>
        <begin position="202"/>
        <end position="221"/>
    </location>
</feature>
<feature type="compositionally biased region" description="Basic and acidic residues" evidence="1">
    <location>
        <begin position="202"/>
        <end position="213"/>
    </location>
</feature>
<accession>A0ABQ8YCD8</accession>
<dbReference type="PANTHER" id="PTHR46573:SF1">
    <property type="entry name" value="WD REPEAT, SAM AND U-BOX DOMAIN-CONTAINING PROTEIN 1"/>
    <property type="match status" value="1"/>
</dbReference>
<evidence type="ECO:0000313" key="4">
    <source>
        <dbReference type="Proteomes" id="UP001150062"/>
    </source>
</evidence>
<feature type="compositionally biased region" description="Basic and acidic residues" evidence="1">
    <location>
        <begin position="499"/>
        <end position="513"/>
    </location>
</feature>
<feature type="region of interest" description="Disordered" evidence="1">
    <location>
        <begin position="671"/>
        <end position="705"/>
    </location>
</feature>
<feature type="compositionally biased region" description="Polar residues" evidence="1">
    <location>
        <begin position="281"/>
        <end position="292"/>
    </location>
</feature>
<feature type="region of interest" description="Disordered" evidence="1">
    <location>
        <begin position="384"/>
        <end position="405"/>
    </location>
</feature>
<reference evidence="3" key="1">
    <citation type="submission" date="2022-08" db="EMBL/GenBank/DDBJ databases">
        <title>Novel sulfate-reducing endosymbionts in the free-living metamonad Anaeramoeba.</title>
        <authorList>
            <person name="Jerlstrom-Hultqvist J."/>
            <person name="Cepicka I."/>
            <person name="Gallot-Lavallee L."/>
            <person name="Salas-Leiva D."/>
            <person name="Curtis B.A."/>
            <person name="Zahonova K."/>
            <person name="Pipaliya S."/>
            <person name="Dacks J."/>
            <person name="Roger A.J."/>
        </authorList>
    </citation>
    <scope>NUCLEOTIDE SEQUENCE</scope>
    <source>
        <strain evidence="3">Schooner1</strain>
    </source>
</reference>
<feature type="region of interest" description="Disordered" evidence="1">
    <location>
        <begin position="281"/>
        <end position="346"/>
    </location>
</feature>
<feature type="compositionally biased region" description="Low complexity" evidence="1">
    <location>
        <begin position="453"/>
        <end position="475"/>
    </location>
</feature>